<reference evidence="1 2" key="1">
    <citation type="journal article" date="2021" name="Elife">
        <title>Chloroplast acquisition without the gene transfer in kleptoplastic sea slugs, Plakobranchus ocellatus.</title>
        <authorList>
            <person name="Maeda T."/>
            <person name="Takahashi S."/>
            <person name="Yoshida T."/>
            <person name="Shimamura S."/>
            <person name="Takaki Y."/>
            <person name="Nagai Y."/>
            <person name="Toyoda A."/>
            <person name="Suzuki Y."/>
            <person name="Arimoto A."/>
            <person name="Ishii H."/>
            <person name="Satoh N."/>
            <person name="Nishiyama T."/>
            <person name="Hasebe M."/>
            <person name="Maruyama T."/>
            <person name="Minagawa J."/>
            <person name="Obokata J."/>
            <person name="Shigenobu S."/>
        </authorList>
    </citation>
    <scope>NUCLEOTIDE SEQUENCE [LARGE SCALE GENOMIC DNA]</scope>
</reference>
<protein>
    <submittedName>
        <fullName evidence="1">Uncharacterized protein</fullName>
    </submittedName>
</protein>
<comment type="caution">
    <text evidence="1">The sequence shown here is derived from an EMBL/GenBank/DDBJ whole genome shotgun (WGS) entry which is preliminary data.</text>
</comment>
<keyword evidence="2" id="KW-1185">Reference proteome</keyword>
<sequence length="143" mass="15558">MSLPRHAGRHDVGEYGVPHYSVTLDPGGSSSTNLYTHVGNCAPYGEPTLEPAVHVSNNTLPLQRSQNEAMQQKSYLCLGPLHSGSDSFSVESGDRSWPALSNISNSSFTGPNCYGDDNVEIIRVRKVRGPPNTTETIKRTHYS</sequence>
<gene>
    <name evidence="1" type="ORF">PoB_004641900</name>
</gene>
<dbReference type="AlphaFoldDB" id="A0AAV4BLX5"/>
<proteinExistence type="predicted"/>
<accession>A0AAV4BLX5</accession>
<evidence type="ECO:0000313" key="2">
    <source>
        <dbReference type="Proteomes" id="UP000735302"/>
    </source>
</evidence>
<name>A0AAV4BLX5_9GAST</name>
<dbReference type="Proteomes" id="UP000735302">
    <property type="component" value="Unassembled WGS sequence"/>
</dbReference>
<dbReference type="EMBL" id="BLXT01005114">
    <property type="protein sequence ID" value="GFO19914.1"/>
    <property type="molecule type" value="Genomic_DNA"/>
</dbReference>
<organism evidence="1 2">
    <name type="scientific">Plakobranchus ocellatus</name>
    <dbReference type="NCBI Taxonomy" id="259542"/>
    <lineage>
        <taxon>Eukaryota</taxon>
        <taxon>Metazoa</taxon>
        <taxon>Spiralia</taxon>
        <taxon>Lophotrochozoa</taxon>
        <taxon>Mollusca</taxon>
        <taxon>Gastropoda</taxon>
        <taxon>Heterobranchia</taxon>
        <taxon>Euthyneura</taxon>
        <taxon>Panpulmonata</taxon>
        <taxon>Sacoglossa</taxon>
        <taxon>Placobranchoidea</taxon>
        <taxon>Plakobranchidae</taxon>
        <taxon>Plakobranchus</taxon>
    </lineage>
</organism>
<evidence type="ECO:0000313" key="1">
    <source>
        <dbReference type="EMBL" id="GFO19914.1"/>
    </source>
</evidence>